<dbReference type="EMBL" id="CAXITT010000249">
    <property type="protein sequence ID" value="CAL1537107.1"/>
    <property type="molecule type" value="Genomic_DNA"/>
</dbReference>
<dbReference type="PANTHER" id="PTHR20932:SF8">
    <property type="entry name" value="LD22649P"/>
    <property type="match status" value="1"/>
</dbReference>
<dbReference type="Pfam" id="PF01476">
    <property type="entry name" value="LysM"/>
    <property type="match status" value="1"/>
</dbReference>
<evidence type="ECO:0000313" key="4">
    <source>
        <dbReference type="Proteomes" id="UP001497497"/>
    </source>
</evidence>
<dbReference type="SMART" id="SM00257">
    <property type="entry name" value="LysM"/>
    <property type="match status" value="1"/>
</dbReference>
<feature type="region of interest" description="Disordered" evidence="1">
    <location>
        <begin position="219"/>
        <end position="257"/>
    </location>
</feature>
<organism evidence="3 4">
    <name type="scientific">Lymnaea stagnalis</name>
    <name type="common">Great pond snail</name>
    <name type="synonym">Helix stagnalis</name>
    <dbReference type="NCBI Taxonomy" id="6523"/>
    <lineage>
        <taxon>Eukaryota</taxon>
        <taxon>Metazoa</taxon>
        <taxon>Spiralia</taxon>
        <taxon>Lophotrochozoa</taxon>
        <taxon>Mollusca</taxon>
        <taxon>Gastropoda</taxon>
        <taxon>Heterobranchia</taxon>
        <taxon>Euthyneura</taxon>
        <taxon>Panpulmonata</taxon>
        <taxon>Hygrophila</taxon>
        <taxon>Lymnaeoidea</taxon>
        <taxon>Lymnaeidae</taxon>
        <taxon>Lymnaea</taxon>
    </lineage>
</organism>
<evidence type="ECO:0000256" key="1">
    <source>
        <dbReference type="SAM" id="MobiDB-lite"/>
    </source>
</evidence>
<feature type="compositionally biased region" description="Low complexity" evidence="1">
    <location>
        <begin position="29"/>
        <end position="41"/>
    </location>
</feature>
<keyword evidence="4" id="KW-1185">Reference proteome</keyword>
<feature type="compositionally biased region" description="Low complexity" evidence="1">
    <location>
        <begin position="225"/>
        <end position="244"/>
    </location>
</feature>
<dbReference type="Proteomes" id="UP001497497">
    <property type="component" value="Unassembled WGS sequence"/>
</dbReference>
<dbReference type="SUPFAM" id="SSF54106">
    <property type="entry name" value="LysM domain"/>
    <property type="match status" value="1"/>
</dbReference>
<protein>
    <recommendedName>
        <fullName evidence="2">LysM domain-containing protein</fullName>
    </recommendedName>
</protein>
<accession>A0AAV2HSM6</accession>
<reference evidence="3 4" key="1">
    <citation type="submission" date="2024-04" db="EMBL/GenBank/DDBJ databases">
        <authorList>
            <consortium name="Genoscope - CEA"/>
            <person name="William W."/>
        </authorList>
    </citation>
    <scope>NUCLEOTIDE SEQUENCE [LARGE SCALE GENOMIC DNA]</scope>
</reference>
<gene>
    <name evidence="3" type="ORF">GSLYS_00011020001</name>
</gene>
<dbReference type="InterPro" id="IPR036779">
    <property type="entry name" value="LysM_dom_sf"/>
</dbReference>
<feature type="region of interest" description="Disordered" evidence="1">
    <location>
        <begin position="115"/>
        <end position="190"/>
    </location>
</feature>
<dbReference type="CDD" id="cd00118">
    <property type="entry name" value="LysM"/>
    <property type="match status" value="1"/>
</dbReference>
<dbReference type="PROSITE" id="PS51782">
    <property type="entry name" value="LYSM"/>
    <property type="match status" value="1"/>
</dbReference>
<feature type="compositionally biased region" description="Low complexity" evidence="1">
    <location>
        <begin position="150"/>
        <end position="162"/>
    </location>
</feature>
<dbReference type="Gene3D" id="3.10.350.10">
    <property type="entry name" value="LysM domain"/>
    <property type="match status" value="1"/>
</dbReference>
<dbReference type="PANTHER" id="PTHR20932">
    <property type="entry name" value="LYSM AND PUTATIVE PEPTIDOGLYCAN-BINDING DOMAIN-CONTAINING PROTEIN"/>
    <property type="match status" value="1"/>
</dbReference>
<feature type="domain" description="LysM" evidence="2">
    <location>
        <begin position="47"/>
        <end position="91"/>
    </location>
</feature>
<dbReference type="InterPro" id="IPR018392">
    <property type="entry name" value="LysM"/>
</dbReference>
<feature type="compositionally biased region" description="Basic and acidic residues" evidence="1">
    <location>
        <begin position="7"/>
        <end position="16"/>
    </location>
</feature>
<feature type="compositionally biased region" description="Low complexity" evidence="1">
    <location>
        <begin position="115"/>
        <end position="142"/>
    </location>
</feature>
<evidence type="ECO:0000313" key="3">
    <source>
        <dbReference type="EMBL" id="CAL1537107.1"/>
    </source>
</evidence>
<proteinExistence type="predicted"/>
<sequence length="291" mass="31565">MAAEYNVKADDSERQGLARSLRTQMGYGTAPSSSATKKSTPITRKFISRKVNRTDTLMGIALKYGVTVGELKKENKLWNNDHLFLREELLIPLTPENENCLEDGDTIVVFNGTSSTTLSPSSSHSNLPNGHVDVTSSSSSSSQATTRGNKSSSLPSTSPKSSNQHNNGSDPDVIENADSSKSRSPDDFFSKYDNSIARLKGDVAKMEKNAASLDGIIDANPLALPPRKGSSPSRRGSSSSTNSASERRGRFLSEEDINSSPVLMIRSRTNNRMVKSTIETLQQANDDLFEL</sequence>
<evidence type="ECO:0000259" key="2">
    <source>
        <dbReference type="PROSITE" id="PS51782"/>
    </source>
</evidence>
<feature type="compositionally biased region" description="Basic and acidic residues" evidence="1">
    <location>
        <begin position="178"/>
        <end position="190"/>
    </location>
</feature>
<dbReference type="InterPro" id="IPR045030">
    <property type="entry name" value="LYSM1-4"/>
</dbReference>
<name>A0AAV2HSM6_LYMST</name>
<feature type="region of interest" description="Disordered" evidence="1">
    <location>
        <begin position="1"/>
        <end position="41"/>
    </location>
</feature>
<comment type="caution">
    <text evidence="3">The sequence shown here is derived from an EMBL/GenBank/DDBJ whole genome shotgun (WGS) entry which is preliminary data.</text>
</comment>
<dbReference type="AlphaFoldDB" id="A0AAV2HSM6"/>